<proteinExistence type="predicted"/>
<evidence type="ECO:0000313" key="1">
    <source>
        <dbReference type="EMBL" id="KYP76640.1"/>
    </source>
</evidence>
<dbReference type="Pfam" id="PF22909">
    <property type="entry name" value="Caulimovir_coat_dom"/>
    <property type="match status" value="1"/>
</dbReference>
<dbReference type="AlphaFoldDB" id="A0A151UBE0"/>
<dbReference type="PANTHER" id="PTHR33054:SF9">
    <property type="entry name" value="CCHC-TYPE DOMAIN-CONTAINING PROTEIN"/>
    <property type="match status" value="1"/>
</dbReference>
<dbReference type="OMA" id="GICTQER"/>
<sequence length="193" mass="22839">MVETLIITIIQSFMGDSNIFDTKTNILLHNIRCPTLGDFRWYVDNFIMMVMTRADCKENFWKERFIAGLPPVFATKVREKLTTLYNENLQELTYGRIISVIKNTALEICNNMKLERQIKKQKESGIKELGNFCAQYGYEGLTPPSRKNKQKIQKSFKRNKPFKSFRYKKRKFTLKKIFLIFLGLKKIVLKIYL</sequence>
<protein>
    <submittedName>
        <fullName evidence="1">Uncharacterized protein</fullName>
    </submittedName>
</protein>
<evidence type="ECO:0000313" key="2">
    <source>
        <dbReference type="Proteomes" id="UP000075243"/>
    </source>
</evidence>
<organism evidence="1 2">
    <name type="scientific">Cajanus cajan</name>
    <name type="common">Pigeon pea</name>
    <name type="synonym">Cajanus indicus</name>
    <dbReference type="NCBI Taxonomy" id="3821"/>
    <lineage>
        <taxon>Eukaryota</taxon>
        <taxon>Viridiplantae</taxon>
        <taxon>Streptophyta</taxon>
        <taxon>Embryophyta</taxon>
        <taxon>Tracheophyta</taxon>
        <taxon>Spermatophyta</taxon>
        <taxon>Magnoliopsida</taxon>
        <taxon>eudicotyledons</taxon>
        <taxon>Gunneridae</taxon>
        <taxon>Pentapetalae</taxon>
        <taxon>rosids</taxon>
        <taxon>fabids</taxon>
        <taxon>Fabales</taxon>
        <taxon>Fabaceae</taxon>
        <taxon>Papilionoideae</taxon>
        <taxon>50 kb inversion clade</taxon>
        <taxon>NPAAA clade</taxon>
        <taxon>indigoferoid/millettioid clade</taxon>
        <taxon>Phaseoleae</taxon>
        <taxon>Cajanus</taxon>
    </lineage>
</organism>
<dbReference type="PANTHER" id="PTHR33054">
    <property type="entry name" value="CCHC-TYPE DOMAIN-CONTAINING PROTEIN"/>
    <property type="match status" value="1"/>
</dbReference>
<accession>A0A151UBE0</accession>
<name>A0A151UBE0_CAJCA</name>
<reference evidence="1 2" key="1">
    <citation type="journal article" date="2012" name="Nat. Biotechnol.">
        <title>Draft genome sequence of pigeonpea (Cajanus cajan), an orphan legume crop of resource-poor farmers.</title>
        <authorList>
            <person name="Varshney R.K."/>
            <person name="Chen W."/>
            <person name="Li Y."/>
            <person name="Bharti A.K."/>
            <person name="Saxena R.K."/>
            <person name="Schlueter J.A."/>
            <person name="Donoghue M.T."/>
            <person name="Azam S."/>
            <person name="Fan G."/>
            <person name="Whaley A.M."/>
            <person name="Farmer A.D."/>
            <person name="Sheridan J."/>
            <person name="Iwata A."/>
            <person name="Tuteja R."/>
            <person name="Penmetsa R.V."/>
            <person name="Wu W."/>
            <person name="Upadhyaya H.D."/>
            <person name="Yang S.P."/>
            <person name="Shah T."/>
            <person name="Saxena K.B."/>
            <person name="Michael T."/>
            <person name="McCombie W.R."/>
            <person name="Yang B."/>
            <person name="Zhang G."/>
            <person name="Yang H."/>
            <person name="Wang J."/>
            <person name="Spillane C."/>
            <person name="Cook D.R."/>
            <person name="May G.D."/>
            <person name="Xu X."/>
            <person name="Jackson S.A."/>
        </authorList>
    </citation>
    <scope>NUCLEOTIDE SEQUENCE [LARGE SCALE GENOMIC DNA]</scope>
    <source>
        <strain evidence="2">cv. Asha</strain>
    </source>
</reference>
<dbReference type="EMBL" id="CM003603">
    <property type="protein sequence ID" value="KYP76640.1"/>
    <property type="molecule type" value="Genomic_DNA"/>
</dbReference>
<dbReference type="Gramene" id="C.cajan_20287.t">
    <property type="protein sequence ID" value="C.cajan_20287.t.cds1"/>
    <property type="gene ID" value="C.cajan_20287"/>
</dbReference>
<gene>
    <name evidence="1" type="ORF">KK1_020891</name>
</gene>
<keyword evidence="2" id="KW-1185">Reference proteome</keyword>
<dbReference type="Proteomes" id="UP000075243">
    <property type="component" value="Chromosome 1"/>
</dbReference>